<dbReference type="SUPFAM" id="SSF53448">
    <property type="entry name" value="Nucleotide-diphospho-sugar transferases"/>
    <property type="match status" value="1"/>
</dbReference>
<reference evidence="2 3" key="1">
    <citation type="journal article" date="2010" name="Vet. Microbiol.">
        <title>Production of haemolysins by strains of the Actinobacillus minor/porcitonsillarum complex.</title>
        <authorList>
            <person name="Arya G."/>
            <person name="Niven D.F."/>
        </authorList>
    </citation>
    <scope>NUCLEOTIDE SEQUENCE [LARGE SCALE GENOMIC DNA]</scope>
    <source>
        <strain evidence="3">strain 202</strain>
    </source>
</reference>
<dbReference type="Pfam" id="PF00535">
    <property type="entry name" value="Glycos_transf_2"/>
    <property type="match status" value="1"/>
</dbReference>
<dbReference type="Gene3D" id="3.90.550.10">
    <property type="entry name" value="Spore Coat Polysaccharide Biosynthesis Protein SpsA, Chain A"/>
    <property type="match status" value="1"/>
</dbReference>
<feature type="domain" description="Glycosyltransferase 2-like" evidence="1">
    <location>
        <begin position="8"/>
        <end position="153"/>
    </location>
</feature>
<dbReference type="PANTHER" id="PTHR22916:SF3">
    <property type="entry name" value="UDP-GLCNAC:BETAGAL BETA-1,3-N-ACETYLGLUCOSAMINYLTRANSFERASE-LIKE PROTEIN 1"/>
    <property type="match status" value="1"/>
</dbReference>
<dbReference type="RefSeq" id="WP_005817862.1">
    <property type="nucleotide sequence ID" value="NZ_ACFT01000004.1"/>
</dbReference>
<dbReference type="CDD" id="cd00761">
    <property type="entry name" value="Glyco_tranf_GTA_type"/>
    <property type="match status" value="1"/>
</dbReference>
<dbReference type="EMBL" id="ACFT01000004">
    <property type="protein sequence ID" value="EEF16041.1"/>
    <property type="molecule type" value="Genomic_DNA"/>
</dbReference>
<proteinExistence type="predicted"/>
<accession>A0ABP2DNV3</accession>
<evidence type="ECO:0000313" key="3">
    <source>
        <dbReference type="Proteomes" id="UP000003394"/>
    </source>
</evidence>
<name>A0ABP2DNV3_9PAST</name>
<sequence>MSYSPKISVIVPVYNAEHTIIETLDSIRNQAFTDFEVIIVNDGSTDNSQALLKDYISSDQRFQLITQNNAGVSAARNTGLDNVRGEWVCFIDSDDLIGEGYLEKLYENSSNDYLICCSSIFEFKDNINNVIRLWNIDKNNLDKPLSYILNNKLGVYIWGKLYQAEKLDNIRFNPDICVGEDFEFNIKYAQCVEGIKFVETCYFYRILNSSLSNSFKESLVLARLSAAISMVESITTDRISREEKDLLYINFGIIGSLRYLLKNKKYMFVKELAKNIDFSFMKVKHVFSLNKKWVPLYLVIYIIAKCVK</sequence>
<organism evidence="2 3">
    <name type="scientific">Actinobacillus minor 202</name>
    <dbReference type="NCBI Taxonomy" id="591023"/>
    <lineage>
        <taxon>Bacteria</taxon>
        <taxon>Pseudomonadati</taxon>
        <taxon>Pseudomonadota</taxon>
        <taxon>Gammaproteobacteria</taxon>
        <taxon>Pasteurellales</taxon>
        <taxon>Pasteurellaceae</taxon>
        <taxon>Actinobacillus</taxon>
    </lineage>
</organism>
<dbReference type="InterPro" id="IPR001173">
    <property type="entry name" value="Glyco_trans_2-like"/>
</dbReference>
<evidence type="ECO:0000313" key="2">
    <source>
        <dbReference type="EMBL" id="EEF16041.1"/>
    </source>
</evidence>
<comment type="caution">
    <text evidence="2">The sequence shown here is derived from an EMBL/GenBank/DDBJ whole genome shotgun (WGS) entry which is preliminary data.</text>
</comment>
<dbReference type="PANTHER" id="PTHR22916">
    <property type="entry name" value="GLYCOSYLTRANSFERASE"/>
    <property type="match status" value="1"/>
</dbReference>
<keyword evidence="3" id="KW-1185">Reference proteome</keyword>
<dbReference type="InterPro" id="IPR029044">
    <property type="entry name" value="Nucleotide-diphossugar_trans"/>
</dbReference>
<protein>
    <submittedName>
        <fullName evidence="2">Glycosyltransferase-like protein</fullName>
    </submittedName>
</protein>
<gene>
    <name evidence="2" type="ORF">AM202_0152</name>
</gene>
<evidence type="ECO:0000259" key="1">
    <source>
        <dbReference type="Pfam" id="PF00535"/>
    </source>
</evidence>
<dbReference type="Proteomes" id="UP000003394">
    <property type="component" value="Unassembled WGS sequence"/>
</dbReference>